<dbReference type="Pfam" id="PF00571">
    <property type="entry name" value="CBS"/>
    <property type="match status" value="2"/>
</dbReference>
<sequence length="205" mass="23098">MTGHLDQNIGFLKVDISDEDIMEAMKRIPGYLDITADDWKEIYSYAYNHALERITHSIKAADIMTKQVFWVRRNTTLIEIAEIMSKNGISGVPVLDQHDLVEGVISERDFLSYISGTQAKNFMGVIVECLQNKEYLAVSLMNKKAEDIMTSPAITVNENTIFGDITHIFAQRSINRLPVVDSGGKLIGIVTRGDIFRVSFKLKLI</sequence>
<protein>
    <submittedName>
        <fullName evidence="4">CBS domain-containing protein</fullName>
    </submittedName>
</protein>
<evidence type="ECO:0000256" key="1">
    <source>
        <dbReference type="ARBA" id="ARBA00023122"/>
    </source>
</evidence>
<evidence type="ECO:0000256" key="2">
    <source>
        <dbReference type="PROSITE-ProRule" id="PRU00703"/>
    </source>
</evidence>
<dbReference type="InterPro" id="IPR000644">
    <property type="entry name" value="CBS_dom"/>
</dbReference>
<keyword evidence="1 2" id="KW-0129">CBS domain</keyword>
<dbReference type="InterPro" id="IPR051257">
    <property type="entry name" value="Diverse_CBS-Domain"/>
</dbReference>
<evidence type="ECO:0000313" key="4">
    <source>
        <dbReference type="EMBL" id="MBI4596265.1"/>
    </source>
</evidence>
<dbReference type="EMBL" id="JACQWF010000344">
    <property type="protein sequence ID" value="MBI4596265.1"/>
    <property type="molecule type" value="Genomic_DNA"/>
</dbReference>
<feature type="domain" description="CBS" evidence="3">
    <location>
        <begin position="149"/>
        <end position="205"/>
    </location>
</feature>
<comment type="caution">
    <text evidence="4">The sequence shown here is derived from an EMBL/GenBank/DDBJ whole genome shotgun (WGS) entry which is preliminary data.</text>
</comment>
<evidence type="ECO:0000313" key="5">
    <source>
        <dbReference type="Proteomes" id="UP000772181"/>
    </source>
</evidence>
<dbReference type="InterPro" id="IPR046342">
    <property type="entry name" value="CBS_dom_sf"/>
</dbReference>
<dbReference type="Gene3D" id="3.10.580.10">
    <property type="entry name" value="CBS-domain"/>
    <property type="match status" value="1"/>
</dbReference>
<feature type="domain" description="CBS" evidence="3">
    <location>
        <begin position="64"/>
        <end position="120"/>
    </location>
</feature>
<evidence type="ECO:0000259" key="3">
    <source>
        <dbReference type="PROSITE" id="PS51371"/>
    </source>
</evidence>
<gene>
    <name evidence="4" type="ORF">HY730_07825</name>
</gene>
<dbReference type="SMART" id="SM00116">
    <property type="entry name" value="CBS"/>
    <property type="match status" value="2"/>
</dbReference>
<dbReference type="SUPFAM" id="SSF54631">
    <property type="entry name" value="CBS-domain pair"/>
    <property type="match status" value="1"/>
</dbReference>
<dbReference type="Proteomes" id="UP000772181">
    <property type="component" value="Unassembled WGS sequence"/>
</dbReference>
<reference evidence="4" key="1">
    <citation type="submission" date="2020-07" db="EMBL/GenBank/DDBJ databases">
        <title>Huge and variable diversity of episymbiotic CPR bacteria and DPANN archaea in groundwater ecosystems.</title>
        <authorList>
            <person name="He C.Y."/>
            <person name="Keren R."/>
            <person name="Whittaker M."/>
            <person name="Farag I.F."/>
            <person name="Doudna J."/>
            <person name="Cate J.H.D."/>
            <person name="Banfield J.F."/>
        </authorList>
    </citation>
    <scope>NUCLEOTIDE SEQUENCE</scope>
    <source>
        <strain evidence="4">NC_groundwater_1482_Ag_S-0.65um_47_24</strain>
    </source>
</reference>
<name>A0A933LQL1_UNCTE</name>
<dbReference type="PANTHER" id="PTHR43080:SF2">
    <property type="entry name" value="CBS DOMAIN-CONTAINING PROTEIN"/>
    <property type="match status" value="1"/>
</dbReference>
<dbReference type="PANTHER" id="PTHR43080">
    <property type="entry name" value="CBS DOMAIN-CONTAINING PROTEIN CBSX3, MITOCHONDRIAL"/>
    <property type="match status" value="1"/>
</dbReference>
<organism evidence="4 5">
    <name type="scientific">Tectimicrobiota bacterium</name>
    <dbReference type="NCBI Taxonomy" id="2528274"/>
    <lineage>
        <taxon>Bacteria</taxon>
        <taxon>Pseudomonadati</taxon>
        <taxon>Nitrospinota/Tectimicrobiota group</taxon>
        <taxon>Candidatus Tectimicrobiota</taxon>
    </lineage>
</organism>
<dbReference type="CDD" id="cd04586">
    <property type="entry name" value="CBS_pair_BON_assoc"/>
    <property type="match status" value="1"/>
</dbReference>
<accession>A0A933LQL1</accession>
<dbReference type="AlphaFoldDB" id="A0A933LQL1"/>
<dbReference type="PROSITE" id="PS51371">
    <property type="entry name" value="CBS"/>
    <property type="match status" value="2"/>
</dbReference>
<proteinExistence type="predicted"/>